<dbReference type="Gene3D" id="1.20.120.220">
    <property type="entry name" value="ATP synthase, F0 complex, subunit A"/>
    <property type="match status" value="1"/>
</dbReference>
<keyword evidence="8 11" id="KW-0406">Ion transport</keyword>
<proteinExistence type="inferred from homology"/>
<evidence type="ECO:0000256" key="2">
    <source>
        <dbReference type="ARBA" id="ARBA00006810"/>
    </source>
</evidence>
<dbReference type="EMBL" id="FORA01000003">
    <property type="protein sequence ID" value="SFJ31915.1"/>
    <property type="molecule type" value="Genomic_DNA"/>
</dbReference>
<dbReference type="Pfam" id="PF00119">
    <property type="entry name" value="ATP-synt_A"/>
    <property type="match status" value="1"/>
</dbReference>
<gene>
    <name evidence="11" type="primary">atpB</name>
    <name evidence="13" type="ORF">SAMN04488095_2499</name>
</gene>
<evidence type="ECO:0000256" key="5">
    <source>
        <dbReference type="ARBA" id="ARBA00022692"/>
    </source>
</evidence>
<evidence type="ECO:0000256" key="11">
    <source>
        <dbReference type="HAMAP-Rule" id="MF_01393"/>
    </source>
</evidence>
<evidence type="ECO:0000256" key="9">
    <source>
        <dbReference type="ARBA" id="ARBA00023136"/>
    </source>
</evidence>
<keyword evidence="9 11" id="KW-0472">Membrane</keyword>
<keyword evidence="4 11" id="KW-0138">CF(0)</keyword>
<dbReference type="PANTHER" id="PTHR11410">
    <property type="entry name" value="ATP SYNTHASE SUBUNIT A"/>
    <property type="match status" value="1"/>
</dbReference>
<dbReference type="InterPro" id="IPR023011">
    <property type="entry name" value="ATP_synth_F0_asu_AS"/>
</dbReference>
<evidence type="ECO:0000256" key="4">
    <source>
        <dbReference type="ARBA" id="ARBA00022547"/>
    </source>
</evidence>
<comment type="similarity">
    <text evidence="2 11 12">Belongs to the ATPase A chain family.</text>
</comment>
<dbReference type="CDD" id="cd00310">
    <property type="entry name" value="ATP-synt_Fo_a_6"/>
    <property type="match status" value="1"/>
</dbReference>
<feature type="transmembrane region" description="Helical" evidence="11">
    <location>
        <begin position="40"/>
        <end position="58"/>
    </location>
</feature>
<organism evidence="13 14">
    <name type="scientific">Jannaschia pohangensis</name>
    <dbReference type="NCBI Taxonomy" id="390807"/>
    <lineage>
        <taxon>Bacteria</taxon>
        <taxon>Pseudomonadati</taxon>
        <taxon>Pseudomonadota</taxon>
        <taxon>Alphaproteobacteria</taxon>
        <taxon>Rhodobacterales</taxon>
        <taxon>Roseobacteraceae</taxon>
        <taxon>Jannaschia</taxon>
    </lineage>
</organism>
<evidence type="ECO:0000256" key="6">
    <source>
        <dbReference type="ARBA" id="ARBA00022781"/>
    </source>
</evidence>
<keyword evidence="7 11" id="KW-1133">Transmembrane helix</keyword>
<dbReference type="AlphaFoldDB" id="A0A1I3QDY1"/>
<reference evidence="13 14" key="1">
    <citation type="submission" date="2016-10" db="EMBL/GenBank/DDBJ databases">
        <authorList>
            <person name="de Groot N.N."/>
        </authorList>
    </citation>
    <scope>NUCLEOTIDE SEQUENCE [LARGE SCALE GENOMIC DNA]</scope>
    <source>
        <strain evidence="13 14">DSM 19073</strain>
    </source>
</reference>
<dbReference type="InterPro" id="IPR045083">
    <property type="entry name" value="ATP_synth_F0_asu_bact/mt"/>
</dbReference>
<keyword evidence="5 11" id="KW-0812">Transmembrane</keyword>
<dbReference type="InterPro" id="IPR000568">
    <property type="entry name" value="ATP_synth_F0_asu"/>
</dbReference>
<feature type="transmembrane region" description="Helical" evidence="11">
    <location>
        <begin position="95"/>
        <end position="119"/>
    </location>
</feature>
<dbReference type="SUPFAM" id="SSF81336">
    <property type="entry name" value="F1F0 ATP synthase subunit A"/>
    <property type="match status" value="1"/>
</dbReference>
<comment type="function">
    <text evidence="11 12">Key component of the proton channel; it plays a direct role in the translocation of protons across the membrane.</text>
</comment>
<accession>A0A1I3QDY1</accession>
<evidence type="ECO:0000256" key="10">
    <source>
        <dbReference type="ARBA" id="ARBA00023310"/>
    </source>
</evidence>
<keyword evidence="10 11" id="KW-0066">ATP synthesis</keyword>
<dbReference type="InterPro" id="IPR035908">
    <property type="entry name" value="F0_ATP_A_sf"/>
</dbReference>
<protein>
    <recommendedName>
        <fullName evidence="11 12">ATP synthase subunit a</fullName>
    </recommendedName>
    <alternativeName>
        <fullName evidence="11">ATP synthase F0 sector subunit a</fullName>
    </alternativeName>
    <alternativeName>
        <fullName evidence="11">F-ATPase subunit 6</fullName>
    </alternativeName>
</protein>
<dbReference type="PRINTS" id="PR00123">
    <property type="entry name" value="ATPASEA"/>
</dbReference>
<comment type="subcellular location">
    <subcellularLocation>
        <location evidence="11 12">Cell membrane</location>
        <topology evidence="11 12">Multi-pass membrane protein</topology>
    </subcellularLocation>
    <subcellularLocation>
        <location evidence="1">Membrane</location>
        <topology evidence="1">Multi-pass membrane protein</topology>
    </subcellularLocation>
</comment>
<dbReference type="NCBIfam" id="NF004482">
    <property type="entry name" value="PRK05815.2-4"/>
    <property type="match status" value="1"/>
</dbReference>
<evidence type="ECO:0000256" key="1">
    <source>
        <dbReference type="ARBA" id="ARBA00004141"/>
    </source>
</evidence>
<feature type="transmembrane region" description="Helical" evidence="11">
    <location>
        <begin position="125"/>
        <end position="145"/>
    </location>
</feature>
<keyword evidence="3 11" id="KW-0813">Transport</keyword>
<feature type="transmembrane region" description="Helical" evidence="11">
    <location>
        <begin position="226"/>
        <end position="245"/>
    </location>
</feature>
<dbReference type="RefSeq" id="WP_092781091.1">
    <property type="nucleotide sequence ID" value="NZ_FORA01000003.1"/>
</dbReference>
<evidence type="ECO:0000256" key="8">
    <source>
        <dbReference type="ARBA" id="ARBA00023065"/>
    </source>
</evidence>
<sequence>MAEDAHAEGGLTFHPMDQFMIKPLFGEYGDPVHWYTVTNLTLWMALAVLCVLGLFVFATRGRAVVPGRGQSVAELAYGFVYKMVEDVTGKDAIRYFPYIFTLFLFILFANFLALIPTSFSTTSHIGVTAVLGFGVFFAVTILGFVKNGASFLGLFWVTSAPLVLRPILALIEVISYFVRPVSHSIRLAGNIMAGHAVLKVFAGFAAITAIAPVSVLAIVAIYGLEVLVAGIQAYVFTILTCVYLRDALHPSH</sequence>
<feature type="transmembrane region" description="Helical" evidence="11">
    <location>
        <begin position="198"/>
        <end position="219"/>
    </location>
</feature>
<evidence type="ECO:0000256" key="7">
    <source>
        <dbReference type="ARBA" id="ARBA00022989"/>
    </source>
</evidence>
<dbReference type="NCBIfam" id="TIGR01131">
    <property type="entry name" value="ATP_synt_6_or_A"/>
    <property type="match status" value="1"/>
</dbReference>
<feature type="transmembrane region" description="Helical" evidence="11">
    <location>
        <begin position="152"/>
        <end position="178"/>
    </location>
</feature>
<keyword evidence="6 11" id="KW-0375">Hydrogen ion transport</keyword>
<dbReference type="GO" id="GO:0005886">
    <property type="term" value="C:plasma membrane"/>
    <property type="evidence" value="ECO:0007669"/>
    <property type="project" value="UniProtKB-SubCell"/>
</dbReference>
<keyword evidence="11" id="KW-1003">Cell membrane</keyword>
<keyword evidence="14" id="KW-1185">Reference proteome</keyword>
<dbReference type="PROSITE" id="PS00449">
    <property type="entry name" value="ATPASE_A"/>
    <property type="match status" value="1"/>
</dbReference>
<evidence type="ECO:0000256" key="3">
    <source>
        <dbReference type="ARBA" id="ARBA00022448"/>
    </source>
</evidence>
<evidence type="ECO:0000256" key="12">
    <source>
        <dbReference type="RuleBase" id="RU000483"/>
    </source>
</evidence>
<dbReference type="GO" id="GO:0045259">
    <property type="term" value="C:proton-transporting ATP synthase complex"/>
    <property type="evidence" value="ECO:0007669"/>
    <property type="project" value="UniProtKB-KW"/>
</dbReference>
<dbReference type="Proteomes" id="UP000199110">
    <property type="component" value="Unassembled WGS sequence"/>
</dbReference>
<evidence type="ECO:0000313" key="13">
    <source>
        <dbReference type="EMBL" id="SFJ31915.1"/>
    </source>
</evidence>
<evidence type="ECO:0000313" key="14">
    <source>
        <dbReference type="Proteomes" id="UP000199110"/>
    </source>
</evidence>
<dbReference type="PANTHER" id="PTHR11410:SF0">
    <property type="entry name" value="ATP SYNTHASE SUBUNIT A"/>
    <property type="match status" value="1"/>
</dbReference>
<dbReference type="STRING" id="390807.SAMN04488095_2499"/>
<name>A0A1I3QDY1_9RHOB</name>
<dbReference type="HAMAP" id="MF_01393">
    <property type="entry name" value="ATP_synth_a_bact"/>
    <property type="match status" value="1"/>
</dbReference>
<dbReference type="GO" id="GO:0046933">
    <property type="term" value="F:proton-transporting ATP synthase activity, rotational mechanism"/>
    <property type="evidence" value="ECO:0007669"/>
    <property type="project" value="UniProtKB-UniRule"/>
</dbReference>
<dbReference type="OrthoDB" id="9809130at2"/>